<evidence type="ECO:0000313" key="4">
    <source>
        <dbReference type="Proteomes" id="UP000095282"/>
    </source>
</evidence>
<reference evidence="5" key="1">
    <citation type="submission" date="2016-11" db="UniProtKB">
        <authorList>
            <consortium name="WormBaseParasite"/>
        </authorList>
    </citation>
    <scope>IDENTIFICATION</scope>
</reference>
<protein>
    <submittedName>
        <fullName evidence="5">C-type lectin domain-containing protein</fullName>
    </submittedName>
</protein>
<dbReference type="PROSITE" id="PS50041">
    <property type="entry name" value="C_TYPE_LECTIN_2"/>
    <property type="match status" value="1"/>
</dbReference>
<feature type="compositionally biased region" description="Basic residues" evidence="1">
    <location>
        <begin position="43"/>
        <end position="52"/>
    </location>
</feature>
<evidence type="ECO:0000313" key="5">
    <source>
        <dbReference type="WBParaSite" id="Csp11.Scaffold630.g19378.t1"/>
    </source>
</evidence>
<accession>A0A1I7UU65</accession>
<dbReference type="Proteomes" id="UP000095282">
    <property type="component" value="Unplaced"/>
</dbReference>
<organism evidence="4 5">
    <name type="scientific">Caenorhabditis tropicalis</name>
    <dbReference type="NCBI Taxonomy" id="1561998"/>
    <lineage>
        <taxon>Eukaryota</taxon>
        <taxon>Metazoa</taxon>
        <taxon>Ecdysozoa</taxon>
        <taxon>Nematoda</taxon>
        <taxon>Chromadorea</taxon>
        <taxon>Rhabditida</taxon>
        <taxon>Rhabditina</taxon>
        <taxon>Rhabditomorpha</taxon>
        <taxon>Rhabditoidea</taxon>
        <taxon>Rhabditidae</taxon>
        <taxon>Peloderinae</taxon>
        <taxon>Caenorhabditis</taxon>
    </lineage>
</organism>
<dbReference type="WBParaSite" id="Csp11.Scaffold630.g19378.t1">
    <property type="protein sequence ID" value="Csp11.Scaffold630.g19378.t1"/>
    <property type="gene ID" value="Csp11.Scaffold630.g19378"/>
</dbReference>
<dbReference type="eggNOG" id="KOG4297">
    <property type="taxonomic scope" value="Eukaryota"/>
</dbReference>
<keyword evidence="2" id="KW-0732">Signal</keyword>
<dbReference type="Gene3D" id="3.10.100.10">
    <property type="entry name" value="Mannose-Binding Protein A, subunit A"/>
    <property type="match status" value="1"/>
</dbReference>
<dbReference type="PANTHER" id="PTHR47517:SF2">
    <property type="entry name" value="C-TYPE LECTIN DOMAIN-CONTAINING PROTEIN"/>
    <property type="match status" value="1"/>
</dbReference>
<dbReference type="InterPro" id="IPR016186">
    <property type="entry name" value="C-type_lectin-like/link_sf"/>
</dbReference>
<dbReference type="PANTHER" id="PTHR47517">
    <property type="entry name" value="C-TYPE LECTIN-RELATED"/>
    <property type="match status" value="1"/>
</dbReference>
<evidence type="ECO:0000256" key="2">
    <source>
        <dbReference type="SAM" id="SignalP"/>
    </source>
</evidence>
<proteinExistence type="predicted"/>
<evidence type="ECO:0000256" key="1">
    <source>
        <dbReference type="SAM" id="MobiDB-lite"/>
    </source>
</evidence>
<evidence type="ECO:0000259" key="3">
    <source>
        <dbReference type="PROSITE" id="PS50041"/>
    </source>
</evidence>
<dbReference type="InterPro" id="IPR016187">
    <property type="entry name" value="CTDL_fold"/>
</dbReference>
<keyword evidence="4" id="KW-1185">Reference proteome</keyword>
<dbReference type="InterPro" id="IPR001304">
    <property type="entry name" value="C-type_lectin-like"/>
</dbReference>
<sequence length="239" mass="25730">MRLLILISLLFTIATAIVINGGGRGYSGGRFGSSSSSEERGRGGRGGRRGPGRGRGGCDNGWLRFQRPNGVIWCIYIASPGVRDGRLSQQQAQTACAGMGATLTGFQNNNERMTVANEAYRKMTSMGVQVAGLWLGATNLPGCRSPSCGPYNTFQWTDGQTTGIEGLKWGVNEPDNNNWPGPSACIQQFIISPNYVAGPNDYAAWKTHFVNGDLDKYQCTAPAYPLTRFYACGKVGGRR</sequence>
<dbReference type="AlphaFoldDB" id="A0A1I7UU65"/>
<name>A0A1I7UU65_9PELO</name>
<dbReference type="STRING" id="1561998.A0A1I7UU65"/>
<feature type="chain" id="PRO_5009309346" evidence="2">
    <location>
        <begin position="17"/>
        <end position="239"/>
    </location>
</feature>
<feature type="region of interest" description="Disordered" evidence="1">
    <location>
        <begin position="29"/>
        <end position="58"/>
    </location>
</feature>
<dbReference type="SUPFAM" id="SSF56436">
    <property type="entry name" value="C-type lectin-like"/>
    <property type="match status" value="1"/>
</dbReference>
<feature type="domain" description="C-type lectin" evidence="3">
    <location>
        <begin position="74"/>
        <end position="206"/>
    </location>
</feature>
<dbReference type="CDD" id="cd00037">
    <property type="entry name" value="CLECT"/>
    <property type="match status" value="1"/>
</dbReference>
<feature type="signal peptide" evidence="2">
    <location>
        <begin position="1"/>
        <end position="16"/>
    </location>
</feature>
<dbReference type="SMART" id="SM00034">
    <property type="entry name" value="CLECT"/>
    <property type="match status" value="1"/>
</dbReference>